<dbReference type="Pfam" id="PF00849">
    <property type="entry name" value="PseudoU_synth_2"/>
    <property type="match status" value="1"/>
</dbReference>
<dbReference type="Gene3D" id="3.10.290.10">
    <property type="entry name" value="RNA-binding S4 domain"/>
    <property type="match status" value="1"/>
</dbReference>
<dbReference type="Proteomes" id="UP000063234">
    <property type="component" value="Chromosome"/>
</dbReference>
<dbReference type="InterPro" id="IPR000748">
    <property type="entry name" value="PsdUridine_synth_RsuA/RluB/E/F"/>
</dbReference>
<dbReference type="Gene3D" id="3.30.70.580">
    <property type="entry name" value="Pseudouridine synthase I, catalytic domain, N-terminal subdomain"/>
    <property type="match status" value="1"/>
</dbReference>
<dbReference type="PROSITE" id="PS50889">
    <property type="entry name" value="S4"/>
    <property type="match status" value="1"/>
</dbReference>
<evidence type="ECO:0000256" key="4">
    <source>
        <dbReference type="RuleBase" id="RU003887"/>
    </source>
</evidence>
<dbReference type="GO" id="GO:0120159">
    <property type="term" value="F:rRNA pseudouridine synthase activity"/>
    <property type="evidence" value="ECO:0007669"/>
    <property type="project" value="UniProtKB-ARBA"/>
</dbReference>
<dbReference type="InterPro" id="IPR020094">
    <property type="entry name" value="TruA/RsuA/RluB/E/F_N"/>
</dbReference>
<reference evidence="7" key="1">
    <citation type="journal article" date="2018" name="Science">
        <title>A primordial and reversible TCA cycle in a facultatively chemolithoautotrophic thermophile.</title>
        <authorList>
            <person name="Nunoura T."/>
            <person name="Chikaraishi Y."/>
            <person name="Izaki R."/>
            <person name="Suwa T."/>
            <person name="Sato T."/>
            <person name="Harada T."/>
            <person name="Mori K."/>
            <person name="Kato Y."/>
            <person name="Miyazaki M."/>
            <person name="Shimamura S."/>
            <person name="Yanagawa K."/>
            <person name="Shuto A."/>
            <person name="Ohkouchi N."/>
            <person name="Fujita N."/>
            <person name="Takaki Y."/>
            <person name="Atomi H."/>
            <person name="Takai K."/>
        </authorList>
    </citation>
    <scope>NUCLEOTIDE SEQUENCE [LARGE SCALE GENOMIC DNA]</scope>
    <source>
        <strain evidence="7">DSM 17441 / JCM 13301 / NBRC 103674 / ABI70S6</strain>
    </source>
</reference>
<dbReference type="FunFam" id="3.10.290.10:FF:000003">
    <property type="entry name" value="Pseudouridine synthase"/>
    <property type="match status" value="1"/>
</dbReference>
<keyword evidence="7" id="KW-1185">Reference proteome</keyword>
<name>A0A0S3QVW0_THET7</name>
<dbReference type="SUPFAM" id="SSF55174">
    <property type="entry name" value="Alpha-L RNA-binding motif"/>
    <property type="match status" value="1"/>
</dbReference>
<evidence type="ECO:0000259" key="5">
    <source>
        <dbReference type="SMART" id="SM00363"/>
    </source>
</evidence>
<protein>
    <recommendedName>
        <fullName evidence="4">Pseudouridine synthase</fullName>
        <ecNumber evidence="4">5.4.99.-</ecNumber>
    </recommendedName>
</protein>
<dbReference type="Gene3D" id="3.30.70.1560">
    <property type="entry name" value="Alpha-L RNA-binding motif"/>
    <property type="match status" value="1"/>
</dbReference>
<feature type="domain" description="RNA-binding S4" evidence="5">
    <location>
        <begin position="5"/>
        <end position="67"/>
    </location>
</feature>
<evidence type="ECO:0000256" key="3">
    <source>
        <dbReference type="PROSITE-ProRule" id="PRU00182"/>
    </source>
</evidence>
<dbReference type="InterPro" id="IPR018496">
    <property type="entry name" value="PsdUridine_synth_RsuA/RluB_CS"/>
</dbReference>
<keyword evidence="3" id="KW-0694">RNA-binding</keyword>
<dbReference type="CDD" id="cd02870">
    <property type="entry name" value="PseudoU_synth_RsuA_like"/>
    <property type="match status" value="1"/>
</dbReference>
<dbReference type="EC" id="5.4.99.-" evidence="4"/>
<dbReference type="AlphaFoldDB" id="A0A0S3QVW0"/>
<dbReference type="GO" id="GO:0003723">
    <property type="term" value="F:RNA binding"/>
    <property type="evidence" value="ECO:0007669"/>
    <property type="project" value="UniProtKB-KW"/>
</dbReference>
<dbReference type="GO" id="GO:0000455">
    <property type="term" value="P:enzyme-directed rRNA pseudouridine synthesis"/>
    <property type="evidence" value="ECO:0007669"/>
    <property type="project" value="UniProtKB-ARBA"/>
</dbReference>
<dbReference type="STRING" id="1298851.TST_1678"/>
<dbReference type="EMBL" id="AP013035">
    <property type="protein sequence ID" value="BAT72462.1"/>
    <property type="molecule type" value="Genomic_DNA"/>
</dbReference>
<dbReference type="PATRIC" id="fig|1298851.3.peg.1757"/>
<proteinExistence type="inferred from homology"/>
<dbReference type="InterPro" id="IPR006145">
    <property type="entry name" value="PsdUridine_synth_RsuA/RluA"/>
</dbReference>
<dbReference type="PANTHER" id="PTHR47683:SF2">
    <property type="entry name" value="RNA-BINDING S4 DOMAIN-CONTAINING PROTEIN"/>
    <property type="match status" value="1"/>
</dbReference>
<evidence type="ECO:0000313" key="7">
    <source>
        <dbReference type="Proteomes" id="UP000063234"/>
    </source>
</evidence>
<organism evidence="6 7">
    <name type="scientific">Thermosulfidibacter takaii (strain DSM 17441 / JCM 13301 / NBRC 103674 / ABI70S6)</name>
    <dbReference type="NCBI Taxonomy" id="1298851"/>
    <lineage>
        <taxon>Bacteria</taxon>
        <taxon>Pseudomonadati</taxon>
        <taxon>Thermosulfidibacterota</taxon>
        <taxon>Thermosulfidibacteria</taxon>
        <taxon>Thermosulfidibacterales</taxon>
        <taxon>Thermosulfidibacteraceae</taxon>
    </lineage>
</organism>
<comment type="similarity">
    <text evidence="1 4">Belongs to the pseudouridine synthase RsuA family.</text>
</comment>
<evidence type="ECO:0000256" key="1">
    <source>
        <dbReference type="ARBA" id="ARBA00008348"/>
    </source>
</evidence>
<dbReference type="KEGG" id="ttk:TST_1678"/>
<dbReference type="CDD" id="cd00165">
    <property type="entry name" value="S4"/>
    <property type="match status" value="1"/>
</dbReference>
<keyword evidence="2 4" id="KW-0413">Isomerase</keyword>
<dbReference type="InterPro" id="IPR020103">
    <property type="entry name" value="PsdUridine_synth_cat_dom_sf"/>
</dbReference>
<dbReference type="InterPro" id="IPR036986">
    <property type="entry name" value="S4_RNA-bd_sf"/>
</dbReference>
<dbReference type="Pfam" id="PF01479">
    <property type="entry name" value="S4"/>
    <property type="match status" value="1"/>
</dbReference>
<dbReference type="OrthoDB" id="9807213at2"/>
<dbReference type="InterPro" id="IPR042092">
    <property type="entry name" value="PsdUridine_s_RsuA/RluB/E/F_cat"/>
</dbReference>
<dbReference type="PANTHER" id="PTHR47683">
    <property type="entry name" value="PSEUDOURIDINE SYNTHASE FAMILY PROTEIN-RELATED"/>
    <property type="match status" value="1"/>
</dbReference>
<accession>A0A0S3QVW0</accession>
<dbReference type="InterPro" id="IPR050343">
    <property type="entry name" value="RsuA_PseudoU_synthase"/>
</dbReference>
<dbReference type="PROSITE" id="PS01149">
    <property type="entry name" value="PSI_RSU"/>
    <property type="match status" value="1"/>
</dbReference>
<dbReference type="SUPFAM" id="SSF55120">
    <property type="entry name" value="Pseudouridine synthase"/>
    <property type="match status" value="1"/>
</dbReference>
<dbReference type="RefSeq" id="WP_068550629.1">
    <property type="nucleotide sequence ID" value="NZ_AP013035.1"/>
</dbReference>
<dbReference type="SMART" id="SM00363">
    <property type="entry name" value="S4"/>
    <property type="match status" value="1"/>
</dbReference>
<dbReference type="InterPro" id="IPR002942">
    <property type="entry name" value="S4_RNA-bd"/>
</dbReference>
<dbReference type="NCBIfam" id="TIGR00093">
    <property type="entry name" value="pseudouridine synthase"/>
    <property type="match status" value="1"/>
</dbReference>
<sequence>MEEKLRLNKFLAECGLGARRKVERLIDEGKVAVNGIVVKEYGFRVDPGKDIVTVDGRVVEIQPKVYIAFNKPRNILTTMKDERGRLTVYDVLPIKDLRVFPVGRLDRASRGLLLLTNDGELAYRLLHPKYHVPKRYIVTVEGSPPEEKLNKLRRGIYLYPEGKTLPCEIRVIDRQKWHTKLEVILKEGRKRQIRRMFKKIGYPVKDLIRVAVGPITLKGLPEGHYRYLTGEEVNTLKEMVGLKGSRR</sequence>
<gene>
    <name evidence="6" type="primary">rluB</name>
    <name evidence="6" type="ORF">TST_1678</name>
</gene>
<evidence type="ECO:0000256" key="2">
    <source>
        <dbReference type="ARBA" id="ARBA00023235"/>
    </source>
</evidence>
<evidence type="ECO:0000313" key="6">
    <source>
        <dbReference type="EMBL" id="BAT72462.1"/>
    </source>
</evidence>